<accession>A0AAX3F0K4</accession>
<name>A0AAX3F0K4_MYCSY</name>
<dbReference type="AlphaFoldDB" id="A0AAX3F0K4"/>
<dbReference type="Gene3D" id="3.30.1180.10">
    <property type="match status" value="1"/>
</dbReference>
<dbReference type="Proteomes" id="UP001164481">
    <property type="component" value="Chromosome"/>
</dbReference>
<dbReference type="InterPro" id="IPR043168">
    <property type="entry name" value="DegV_C"/>
</dbReference>
<keyword evidence="1" id="KW-0446">Lipid-binding</keyword>
<dbReference type="Pfam" id="PF02645">
    <property type="entry name" value="DegV"/>
    <property type="match status" value="1"/>
</dbReference>
<gene>
    <name evidence="2" type="ORF">OIE46_03445</name>
</gene>
<dbReference type="SUPFAM" id="SSF82549">
    <property type="entry name" value="DAK1/DegV-like"/>
    <property type="match status" value="1"/>
</dbReference>
<dbReference type="EMBL" id="CP107525">
    <property type="protein sequence ID" value="UZW64397.1"/>
    <property type="molecule type" value="Genomic_DNA"/>
</dbReference>
<evidence type="ECO:0000256" key="1">
    <source>
        <dbReference type="ARBA" id="ARBA00023121"/>
    </source>
</evidence>
<sequence length="297" mass="33628">MFSKKIAIVVDSSCGLTKEQAEKLNWHYLPLVVEIDSNEYLDGVDLTSDNLFDVFKADSKAARTSASKIGQAHELLDKLSQEYDKIIVYTISMYLSSQYSFFKTIENDFPKIVVVNSKSIAFLTVMQLLNFENKLKDVKSEEEFEALLVDLEKTDQYSVSLVPKYNNFLVKGGRLSPQAALLAKLLNIVPIIKFENGELKKEGKGRIFERVVTKVIQDKLSEDFNPNKNDVVLLHSNNLQINSFKNKLTKKYNVNCYVFNIPSVVAIHTGPEALVVIKMPKMNAHLVKKLKSINLIS</sequence>
<dbReference type="InterPro" id="IPR050270">
    <property type="entry name" value="DegV_domain_contain"/>
</dbReference>
<dbReference type="PANTHER" id="PTHR33434:SF2">
    <property type="entry name" value="FATTY ACID-BINDING PROTEIN TM_1468"/>
    <property type="match status" value="1"/>
</dbReference>
<reference evidence="2" key="1">
    <citation type="submission" date="2022-10" db="EMBL/GenBank/DDBJ databases">
        <authorList>
            <person name="Wei X."/>
        </authorList>
    </citation>
    <scope>NUCLEOTIDE SEQUENCE</scope>
    <source>
        <strain evidence="2">SD2</strain>
    </source>
</reference>
<dbReference type="GO" id="GO:0008289">
    <property type="term" value="F:lipid binding"/>
    <property type="evidence" value="ECO:0007669"/>
    <property type="project" value="UniProtKB-KW"/>
</dbReference>
<dbReference type="PANTHER" id="PTHR33434">
    <property type="entry name" value="DEGV DOMAIN-CONTAINING PROTEIN DR_1986-RELATED"/>
    <property type="match status" value="1"/>
</dbReference>
<dbReference type="RefSeq" id="WP_154221651.1">
    <property type="nucleotide sequence ID" value="NZ_CP034544.1"/>
</dbReference>
<dbReference type="NCBIfam" id="TIGR00762">
    <property type="entry name" value="DegV"/>
    <property type="match status" value="1"/>
</dbReference>
<evidence type="ECO:0000313" key="2">
    <source>
        <dbReference type="EMBL" id="UZW64397.1"/>
    </source>
</evidence>
<dbReference type="Gene3D" id="3.40.50.10170">
    <property type="match status" value="1"/>
</dbReference>
<reference evidence="2" key="2">
    <citation type="submission" date="2022-11" db="EMBL/GenBank/DDBJ databases">
        <title>complete genomes of mycoplasma synoviae ZX313 strain and SD2 strain.</title>
        <authorList>
            <person name="Zhong Q."/>
        </authorList>
    </citation>
    <scope>NUCLEOTIDE SEQUENCE</scope>
    <source>
        <strain evidence="2">SD2</strain>
    </source>
</reference>
<dbReference type="InterPro" id="IPR003797">
    <property type="entry name" value="DegV"/>
</dbReference>
<protein>
    <submittedName>
        <fullName evidence="2">DegV family protein</fullName>
    </submittedName>
</protein>
<dbReference type="PROSITE" id="PS51482">
    <property type="entry name" value="DEGV"/>
    <property type="match status" value="1"/>
</dbReference>
<organism evidence="2 3">
    <name type="scientific">Mycoplasmopsis synoviae</name>
    <name type="common">Mycoplasma synoviae</name>
    <dbReference type="NCBI Taxonomy" id="2109"/>
    <lineage>
        <taxon>Bacteria</taxon>
        <taxon>Bacillati</taxon>
        <taxon>Mycoplasmatota</taxon>
        <taxon>Mycoplasmoidales</taxon>
        <taxon>Metamycoplasmataceae</taxon>
        <taxon>Mycoplasmopsis</taxon>
    </lineage>
</organism>
<evidence type="ECO:0000313" key="3">
    <source>
        <dbReference type="Proteomes" id="UP001164481"/>
    </source>
</evidence>
<proteinExistence type="predicted"/>